<dbReference type="Pfam" id="PF00041">
    <property type="entry name" value="fn3"/>
    <property type="match status" value="4"/>
</dbReference>
<dbReference type="PROSITE" id="PS50835">
    <property type="entry name" value="IG_LIKE"/>
    <property type="match status" value="1"/>
</dbReference>
<gene>
    <name evidence="8 9 10 11" type="primary">LOC110977733</name>
</gene>
<keyword evidence="3" id="KW-0472">Membrane</keyword>
<evidence type="ECO:0000256" key="2">
    <source>
        <dbReference type="SAM" id="MobiDB-lite"/>
    </source>
</evidence>
<dbReference type="InterPro" id="IPR036116">
    <property type="entry name" value="FN3_sf"/>
</dbReference>
<keyword evidence="3" id="KW-1133">Transmembrane helix</keyword>
<accession>A0A8B7Y7R1</accession>
<dbReference type="InterPro" id="IPR003961">
    <property type="entry name" value="FN3_dom"/>
</dbReference>
<dbReference type="InterPro" id="IPR007110">
    <property type="entry name" value="Ig-like_dom"/>
</dbReference>
<proteinExistence type="predicted"/>
<dbReference type="InterPro" id="IPR036179">
    <property type="entry name" value="Ig-like_dom_sf"/>
</dbReference>
<keyword evidence="7" id="KW-1185">Reference proteome</keyword>
<dbReference type="RefSeq" id="XP_022087804.1">
    <property type="nucleotide sequence ID" value="XM_022232112.1"/>
</dbReference>
<feature type="compositionally biased region" description="Basic and acidic residues" evidence="2">
    <location>
        <begin position="774"/>
        <end position="784"/>
    </location>
</feature>
<reference evidence="8 9" key="1">
    <citation type="submission" date="2025-04" db="UniProtKB">
        <authorList>
            <consortium name="RefSeq"/>
        </authorList>
    </citation>
    <scope>IDENTIFICATION</scope>
</reference>
<dbReference type="GeneID" id="110977733"/>
<feature type="transmembrane region" description="Helical" evidence="3">
    <location>
        <begin position="637"/>
        <end position="660"/>
    </location>
</feature>
<dbReference type="SMART" id="SM00060">
    <property type="entry name" value="FN3"/>
    <property type="match status" value="4"/>
</dbReference>
<keyword evidence="1" id="KW-0677">Repeat</keyword>
<dbReference type="AlphaFoldDB" id="A0A8B7Y7R1"/>
<dbReference type="RefSeq" id="XP_022087803.1">
    <property type="nucleotide sequence ID" value="XM_022232111.1"/>
</dbReference>
<feature type="signal peptide" evidence="4">
    <location>
        <begin position="1"/>
        <end position="25"/>
    </location>
</feature>
<feature type="domain" description="Fibronectin type-III" evidence="6">
    <location>
        <begin position="215"/>
        <end position="319"/>
    </location>
</feature>
<feature type="domain" description="Ig-like" evidence="5">
    <location>
        <begin position="40"/>
        <end position="119"/>
    </location>
</feature>
<protein>
    <submittedName>
        <fullName evidence="8 9">Protein sidekick-2-like isoform X1</fullName>
    </submittedName>
</protein>
<evidence type="ECO:0000313" key="8">
    <source>
        <dbReference type="RefSeq" id="XP_022087800.1"/>
    </source>
</evidence>
<name>A0A8B7Y7R1_ACAPL</name>
<feature type="domain" description="Fibronectin type-III" evidence="6">
    <location>
        <begin position="527"/>
        <end position="633"/>
    </location>
</feature>
<sequence length="784" mass="88047">MFSMACNGFISLFVIIAFLTGKASALVGTLSPLDPIIEVGSDLVLNCTLNASSNGGRTAQDVIWHRDSVQLSPDTYVSLSDTVSQLTLTNVTFSDWHIYYCFFPDVRFYKGLASEVSVGKKPLPPILECTIPSPDTYRCRWQEGTFTQIKTRHEFMFRHDGAWHRCPSPEGNSCSLPLERVVELNQHVKVISENALGTATTEKRFHMHRDVVVNQPRNVQVTKVETETSLRVTWSVPDEWPRMEESLVYKLRFKKDDCMMLNQTCCCWLETTDILTSRILTLRDLDPYTCYSVEVSAKYLGAREENWSEWSEVTGTTREIPPIEIVQDLEITVSTNNMDPAYKRDVSVYWIGLNEEGRHGQLIGYKIVVWLENSREVVQENVTHQNHFMIKGLQKFKGYLVKVSAYNHAGNGPWSSIHVEDLTQGAPNAPDEVRVVALTTTSIRVEWSGPNEPNGYIIQYIVQWERIDGDRQSYNTFNSSQLSYVIEGLSTFAMYEVGVKTVYSHGESEVQFVRDGARTLEGVPDAPPTNVEVEAVPNQPDRLTVMWEQPPTESINGILLGYVISLCKTSLYDKIRRKCTGELRQINETRPDILSNTLTHLQPSTSYQIWIAAYTKEGTGLDSKPVEGKTADETQGIVLMAVVIPFAILFCLCLFGIFVWQFRPHEDQSKRESYETTEKFQQVQSDKVVSSPHTAVIAVTSLQDNCEVSKEILQPSAGAKLIFKSVDLGPKLTKFDRSESGDSGIPSSPGNDPPDFSSVGVEEAGTTDDDDVFQVDRSEGPALK</sequence>
<keyword evidence="3" id="KW-0812">Transmembrane</keyword>
<dbReference type="PANTHER" id="PTHR13817:SF166">
    <property type="entry name" value="NEURONAL IGCAM-RELATED"/>
    <property type="match status" value="1"/>
</dbReference>
<evidence type="ECO:0000313" key="11">
    <source>
        <dbReference type="RefSeq" id="XP_022087804.1"/>
    </source>
</evidence>
<evidence type="ECO:0000259" key="6">
    <source>
        <dbReference type="PROSITE" id="PS50853"/>
    </source>
</evidence>
<dbReference type="SUPFAM" id="SSF49265">
    <property type="entry name" value="Fibronectin type III"/>
    <property type="match status" value="3"/>
</dbReference>
<evidence type="ECO:0000313" key="7">
    <source>
        <dbReference type="Proteomes" id="UP000694845"/>
    </source>
</evidence>
<keyword evidence="4" id="KW-0732">Signal</keyword>
<feature type="chain" id="PRO_5044665526" evidence="4">
    <location>
        <begin position="26"/>
        <end position="784"/>
    </location>
</feature>
<dbReference type="RefSeq" id="XP_022087800.1">
    <property type="nucleotide sequence ID" value="XM_022232108.1"/>
</dbReference>
<dbReference type="FunFam" id="2.60.40.10:FF:000028">
    <property type="entry name" value="Neuronal cell adhesion molecule"/>
    <property type="match status" value="1"/>
</dbReference>
<dbReference type="SUPFAM" id="SSF48726">
    <property type="entry name" value="Immunoglobulin"/>
    <property type="match status" value="1"/>
</dbReference>
<evidence type="ECO:0000256" key="4">
    <source>
        <dbReference type="SAM" id="SignalP"/>
    </source>
</evidence>
<dbReference type="Proteomes" id="UP000694845">
    <property type="component" value="Unplaced"/>
</dbReference>
<dbReference type="KEGG" id="aplc:110977733"/>
<evidence type="ECO:0000313" key="10">
    <source>
        <dbReference type="RefSeq" id="XP_022087803.1"/>
    </source>
</evidence>
<evidence type="ECO:0000256" key="3">
    <source>
        <dbReference type="SAM" id="Phobius"/>
    </source>
</evidence>
<feature type="region of interest" description="Disordered" evidence="2">
    <location>
        <begin position="734"/>
        <end position="784"/>
    </location>
</feature>
<dbReference type="OMA" id="WYKIPSH"/>
<dbReference type="InterPro" id="IPR013783">
    <property type="entry name" value="Ig-like_fold"/>
</dbReference>
<evidence type="ECO:0000259" key="5">
    <source>
        <dbReference type="PROSITE" id="PS50835"/>
    </source>
</evidence>
<dbReference type="InterPro" id="IPR050964">
    <property type="entry name" value="Striated_Muscle_Regulatory"/>
</dbReference>
<evidence type="ECO:0000256" key="1">
    <source>
        <dbReference type="ARBA" id="ARBA00022737"/>
    </source>
</evidence>
<dbReference type="Gene3D" id="2.60.40.10">
    <property type="entry name" value="Immunoglobulins"/>
    <property type="match status" value="6"/>
</dbReference>
<feature type="domain" description="Fibronectin type-III" evidence="6">
    <location>
        <begin position="429"/>
        <end position="522"/>
    </location>
</feature>
<organism evidence="7 9">
    <name type="scientific">Acanthaster planci</name>
    <name type="common">Crown-of-thorns starfish</name>
    <dbReference type="NCBI Taxonomy" id="133434"/>
    <lineage>
        <taxon>Eukaryota</taxon>
        <taxon>Metazoa</taxon>
        <taxon>Echinodermata</taxon>
        <taxon>Eleutherozoa</taxon>
        <taxon>Asterozoa</taxon>
        <taxon>Asteroidea</taxon>
        <taxon>Valvatacea</taxon>
        <taxon>Valvatida</taxon>
        <taxon>Acanthasteridae</taxon>
        <taxon>Acanthaster</taxon>
    </lineage>
</organism>
<dbReference type="RefSeq" id="XP_022087801.1">
    <property type="nucleotide sequence ID" value="XM_022232109.1"/>
</dbReference>
<dbReference type="PROSITE" id="PS50853">
    <property type="entry name" value="FN3"/>
    <property type="match status" value="4"/>
</dbReference>
<evidence type="ECO:0000313" key="9">
    <source>
        <dbReference type="RefSeq" id="XP_022087801.1"/>
    </source>
</evidence>
<dbReference type="OrthoDB" id="10005435at2759"/>
<feature type="domain" description="Fibronectin type-III" evidence="6">
    <location>
        <begin position="325"/>
        <end position="426"/>
    </location>
</feature>
<dbReference type="CDD" id="cd00063">
    <property type="entry name" value="FN3"/>
    <property type="match status" value="4"/>
</dbReference>
<dbReference type="PANTHER" id="PTHR13817">
    <property type="entry name" value="TITIN"/>
    <property type="match status" value="1"/>
</dbReference>